<evidence type="ECO:0000259" key="11">
    <source>
        <dbReference type="PROSITE" id="PS50071"/>
    </source>
</evidence>
<keyword evidence="13" id="KW-1185">Reference proteome</keyword>
<dbReference type="Pfam" id="PF02183">
    <property type="entry name" value="HALZ"/>
    <property type="match status" value="1"/>
</dbReference>
<reference evidence="12 13" key="1">
    <citation type="submission" date="2020-05" db="EMBL/GenBank/DDBJ databases">
        <title>WGS assembly of Panicum virgatum.</title>
        <authorList>
            <person name="Lovell J.T."/>
            <person name="Jenkins J."/>
            <person name="Shu S."/>
            <person name="Juenger T.E."/>
            <person name="Schmutz J."/>
        </authorList>
    </citation>
    <scope>NUCLEOTIDE SEQUENCE [LARGE SCALE GENOMIC DNA]</scope>
    <source>
        <strain evidence="13">cv. AP13</strain>
    </source>
</reference>
<comment type="similarity">
    <text evidence="2">Belongs to the HD-ZIP homeobox family. Class II subfamily.</text>
</comment>
<feature type="compositionally biased region" description="Low complexity" evidence="10">
    <location>
        <begin position="200"/>
        <end position="218"/>
    </location>
</feature>
<evidence type="ECO:0000256" key="3">
    <source>
        <dbReference type="ARBA" id="ARBA00023015"/>
    </source>
</evidence>
<evidence type="ECO:0000256" key="2">
    <source>
        <dbReference type="ARBA" id="ARBA00006074"/>
    </source>
</evidence>
<feature type="domain" description="Homeobox" evidence="11">
    <location>
        <begin position="72"/>
        <end position="132"/>
    </location>
</feature>
<comment type="caution">
    <text evidence="12">The sequence shown here is derived from an EMBL/GenBank/DDBJ whole genome shotgun (WGS) entry which is preliminary data.</text>
</comment>
<dbReference type="GO" id="GO:0005634">
    <property type="term" value="C:nucleus"/>
    <property type="evidence" value="ECO:0007669"/>
    <property type="project" value="UniProtKB-SubCell"/>
</dbReference>
<name>A0A8T0SLI1_PANVG</name>
<evidence type="ECO:0000256" key="10">
    <source>
        <dbReference type="SAM" id="MobiDB-lite"/>
    </source>
</evidence>
<dbReference type="InterPro" id="IPR001356">
    <property type="entry name" value="HD"/>
</dbReference>
<dbReference type="InterPro" id="IPR017970">
    <property type="entry name" value="Homeobox_CS"/>
</dbReference>
<keyword evidence="4 8" id="KW-0238">DNA-binding</keyword>
<dbReference type="OrthoDB" id="6159439at2759"/>
<feature type="region of interest" description="Disordered" evidence="10">
    <location>
        <begin position="200"/>
        <end position="229"/>
    </location>
</feature>
<dbReference type="SMART" id="SM00340">
    <property type="entry name" value="HALZ"/>
    <property type="match status" value="1"/>
</dbReference>
<dbReference type="InterPro" id="IPR009057">
    <property type="entry name" value="Homeodomain-like_sf"/>
</dbReference>
<dbReference type="EMBL" id="CM029045">
    <property type="protein sequence ID" value="KAG2599421.1"/>
    <property type="molecule type" value="Genomic_DNA"/>
</dbReference>
<dbReference type="SUPFAM" id="SSF46689">
    <property type="entry name" value="Homeodomain-like"/>
    <property type="match status" value="1"/>
</dbReference>
<feature type="compositionally biased region" description="Acidic residues" evidence="10">
    <location>
        <begin position="53"/>
        <end position="69"/>
    </location>
</feature>
<evidence type="ECO:0000256" key="6">
    <source>
        <dbReference type="ARBA" id="ARBA00023163"/>
    </source>
</evidence>
<evidence type="ECO:0000313" key="12">
    <source>
        <dbReference type="EMBL" id="KAG2599421.1"/>
    </source>
</evidence>
<dbReference type="InterPro" id="IPR003106">
    <property type="entry name" value="Leu_zip_homeo"/>
</dbReference>
<sequence length="229" mass="25212">MGSTSPSGLELTMAVPGLSSSSGSEGGFGCNAGHGSRNAAMRDLDMNQPASGGEEEEFPMGSVEEDEEERGAGHRPKKLRLSKEQCRLLEESFRLNHTLTPKQKEALAVKLKLRPRQVEVWFQNRRARTKLKQTELECEYLKRCFGSLTEENRRLQREVEELRAMRVAPPTVLSPHTRQPLPASALTMCPRCERITAATTTGAGAPAARTPRPAAAAANPFHRGVPIRR</sequence>
<evidence type="ECO:0000256" key="5">
    <source>
        <dbReference type="ARBA" id="ARBA00023155"/>
    </source>
</evidence>
<organism evidence="12 13">
    <name type="scientific">Panicum virgatum</name>
    <name type="common">Blackwell switchgrass</name>
    <dbReference type="NCBI Taxonomy" id="38727"/>
    <lineage>
        <taxon>Eukaryota</taxon>
        <taxon>Viridiplantae</taxon>
        <taxon>Streptophyta</taxon>
        <taxon>Embryophyta</taxon>
        <taxon>Tracheophyta</taxon>
        <taxon>Spermatophyta</taxon>
        <taxon>Magnoliopsida</taxon>
        <taxon>Liliopsida</taxon>
        <taxon>Poales</taxon>
        <taxon>Poaceae</taxon>
        <taxon>PACMAD clade</taxon>
        <taxon>Panicoideae</taxon>
        <taxon>Panicodae</taxon>
        <taxon>Paniceae</taxon>
        <taxon>Panicinae</taxon>
        <taxon>Panicum</taxon>
        <taxon>Panicum sect. Hiantes</taxon>
    </lineage>
</organism>
<feature type="region of interest" description="Disordered" evidence="10">
    <location>
        <begin position="1"/>
        <end position="78"/>
    </location>
</feature>
<gene>
    <name evidence="12" type="ORF">PVAP13_5KG455800</name>
</gene>
<evidence type="ECO:0000256" key="8">
    <source>
        <dbReference type="PROSITE-ProRule" id="PRU00108"/>
    </source>
</evidence>
<dbReference type="Pfam" id="PF00046">
    <property type="entry name" value="Homeodomain"/>
    <property type="match status" value="1"/>
</dbReference>
<keyword evidence="6" id="KW-0804">Transcription</keyword>
<evidence type="ECO:0000256" key="7">
    <source>
        <dbReference type="ARBA" id="ARBA00023242"/>
    </source>
</evidence>
<evidence type="ECO:0000313" key="13">
    <source>
        <dbReference type="Proteomes" id="UP000823388"/>
    </source>
</evidence>
<dbReference type="Proteomes" id="UP000823388">
    <property type="component" value="Chromosome 5K"/>
</dbReference>
<comment type="subcellular location">
    <subcellularLocation>
        <location evidence="1 8 9">Nucleus</location>
    </subcellularLocation>
</comment>
<dbReference type="PANTHER" id="PTHR45714">
    <property type="entry name" value="HOMEOBOX-LEUCINE ZIPPER PROTEIN HAT14"/>
    <property type="match status" value="1"/>
</dbReference>
<accession>A0A8T0SLI1</accession>
<dbReference type="PROSITE" id="PS00027">
    <property type="entry name" value="HOMEOBOX_1"/>
    <property type="match status" value="1"/>
</dbReference>
<evidence type="ECO:0000256" key="4">
    <source>
        <dbReference type="ARBA" id="ARBA00023125"/>
    </source>
</evidence>
<feature type="DNA-binding region" description="Homeobox" evidence="8">
    <location>
        <begin position="74"/>
        <end position="133"/>
    </location>
</feature>
<dbReference type="GO" id="GO:0000981">
    <property type="term" value="F:DNA-binding transcription factor activity, RNA polymerase II-specific"/>
    <property type="evidence" value="ECO:0007669"/>
    <property type="project" value="InterPro"/>
</dbReference>
<dbReference type="PANTHER" id="PTHR45714:SF8">
    <property type="entry name" value="HOMEOBOX-LEUCINE ZIPPER PROTEIN ATHB-17"/>
    <property type="match status" value="1"/>
</dbReference>
<proteinExistence type="inferred from homology"/>
<dbReference type="PROSITE" id="PS50071">
    <property type="entry name" value="HOMEOBOX_2"/>
    <property type="match status" value="1"/>
</dbReference>
<keyword evidence="7 8" id="KW-0539">Nucleus</keyword>
<evidence type="ECO:0000256" key="1">
    <source>
        <dbReference type="ARBA" id="ARBA00004123"/>
    </source>
</evidence>
<dbReference type="GO" id="GO:0043565">
    <property type="term" value="F:sequence-specific DNA binding"/>
    <property type="evidence" value="ECO:0007669"/>
    <property type="project" value="InterPro"/>
</dbReference>
<dbReference type="SMART" id="SM00389">
    <property type="entry name" value="HOX"/>
    <property type="match status" value="1"/>
</dbReference>
<dbReference type="AlphaFoldDB" id="A0A8T0SLI1"/>
<protein>
    <recommendedName>
        <fullName evidence="11">Homeobox domain-containing protein</fullName>
    </recommendedName>
</protein>
<dbReference type="InterPro" id="IPR050762">
    <property type="entry name" value="HD-ZIP_Homeobox_LZ_Class_II"/>
</dbReference>
<dbReference type="CDD" id="cd00086">
    <property type="entry name" value="homeodomain"/>
    <property type="match status" value="1"/>
</dbReference>
<keyword evidence="3" id="KW-0805">Transcription regulation</keyword>
<evidence type="ECO:0000256" key="9">
    <source>
        <dbReference type="RuleBase" id="RU000682"/>
    </source>
</evidence>
<keyword evidence="5 8" id="KW-0371">Homeobox</keyword>
<dbReference type="Gene3D" id="1.10.10.60">
    <property type="entry name" value="Homeodomain-like"/>
    <property type="match status" value="1"/>
</dbReference>
<dbReference type="FunFam" id="1.10.10.60:FF:000577">
    <property type="entry name" value="Homeobox-leucine zipper protein 18"/>
    <property type="match status" value="1"/>
</dbReference>